<proteinExistence type="predicted"/>
<feature type="region of interest" description="Disordered" evidence="1">
    <location>
        <begin position="1"/>
        <end position="39"/>
    </location>
</feature>
<comment type="caution">
    <text evidence="2">The sequence shown here is derived from an EMBL/GenBank/DDBJ whole genome shotgun (WGS) entry which is preliminary data.</text>
</comment>
<dbReference type="Gene3D" id="3.30.2310.20">
    <property type="entry name" value="RelE-like"/>
    <property type="match status" value="1"/>
</dbReference>
<name>A0ABQ3U9Q0_STRHY</name>
<dbReference type="RefSeq" id="WP_236258968.1">
    <property type="nucleotide sequence ID" value="NZ_BNEK01000005.1"/>
</dbReference>
<dbReference type="SUPFAM" id="SSF143011">
    <property type="entry name" value="RelE-like"/>
    <property type="match status" value="1"/>
</dbReference>
<evidence type="ECO:0008006" key="4">
    <source>
        <dbReference type="Google" id="ProtNLM"/>
    </source>
</evidence>
<evidence type="ECO:0000256" key="1">
    <source>
        <dbReference type="SAM" id="MobiDB-lite"/>
    </source>
</evidence>
<evidence type="ECO:0000313" key="2">
    <source>
        <dbReference type="EMBL" id="GHJ32334.1"/>
    </source>
</evidence>
<dbReference type="EMBL" id="BNEK01000005">
    <property type="protein sequence ID" value="GHJ32334.1"/>
    <property type="molecule type" value="Genomic_DNA"/>
</dbReference>
<protein>
    <recommendedName>
        <fullName evidence="4">Type II toxin-antitoxin system RelE/ParE family toxin</fullName>
    </recommendedName>
</protein>
<organism evidence="2 3">
    <name type="scientific">Streptomyces hygroscopicus</name>
    <dbReference type="NCBI Taxonomy" id="1912"/>
    <lineage>
        <taxon>Bacteria</taxon>
        <taxon>Bacillati</taxon>
        <taxon>Actinomycetota</taxon>
        <taxon>Actinomycetes</taxon>
        <taxon>Kitasatosporales</taxon>
        <taxon>Streptomycetaceae</taxon>
        <taxon>Streptomyces</taxon>
        <taxon>Streptomyces violaceusniger group</taxon>
    </lineage>
</organism>
<evidence type="ECO:0000313" key="3">
    <source>
        <dbReference type="Proteomes" id="UP001054854"/>
    </source>
</evidence>
<keyword evidence="3" id="KW-1185">Reference proteome</keyword>
<accession>A0ABQ3U9Q0</accession>
<reference evidence="2" key="1">
    <citation type="submission" date="2024-05" db="EMBL/GenBank/DDBJ databases">
        <title>Whole genome shotgun sequence of Streptomyces hygroscopicus NBRC 113678.</title>
        <authorList>
            <person name="Komaki H."/>
            <person name="Tamura T."/>
        </authorList>
    </citation>
    <scope>NUCLEOTIDE SEQUENCE</scope>
    <source>
        <strain evidence="2">N11-34</strain>
    </source>
</reference>
<dbReference type="InterPro" id="IPR035093">
    <property type="entry name" value="RelE/ParE_toxin_dom_sf"/>
</dbReference>
<dbReference type="Proteomes" id="UP001054854">
    <property type="component" value="Unassembled WGS sequence"/>
</dbReference>
<gene>
    <name evidence="2" type="ORF">TPA0910_67670</name>
</gene>
<sequence length="85" mass="9142">MTRRSTADNRPLPVTHPAACASSTPKAPRSAPPQYASWATIPAPPQARQLGGSAYWRLSAGDWRILYEPEGETVTVLALKVGRVS</sequence>